<dbReference type="GO" id="GO:0004550">
    <property type="term" value="F:nucleoside diphosphate kinase activity"/>
    <property type="evidence" value="ECO:0007669"/>
    <property type="project" value="TreeGrafter"/>
</dbReference>
<gene>
    <name evidence="11" type="ORF">Esi_0231_0013</name>
</gene>
<dbReference type="GO" id="GO:0006227">
    <property type="term" value="P:dUDP biosynthetic process"/>
    <property type="evidence" value="ECO:0007669"/>
    <property type="project" value="TreeGrafter"/>
</dbReference>
<evidence type="ECO:0000259" key="10">
    <source>
        <dbReference type="Pfam" id="PF02223"/>
    </source>
</evidence>
<organism evidence="11 12">
    <name type="scientific">Ectocarpus siliculosus</name>
    <name type="common">Brown alga</name>
    <name type="synonym">Conferva siliculosa</name>
    <dbReference type="NCBI Taxonomy" id="2880"/>
    <lineage>
        <taxon>Eukaryota</taxon>
        <taxon>Sar</taxon>
        <taxon>Stramenopiles</taxon>
        <taxon>Ochrophyta</taxon>
        <taxon>PX clade</taxon>
        <taxon>Phaeophyceae</taxon>
        <taxon>Ectocarpales</taxon>
        <taxon>Ectocarpaceae</taxon>
        <taxon>Ectocarpus</taxon>
    </lineage>
</organism>
<dbReference type="STRING" id="2880.D7FSC0"/>
<dbReference type="SUPFAM" id="SSF52540">
    <property type="entry name" value="P-loop containing nucleoside triphosphate hydrolases"/>
    <property type="match status" value="1"/>
</dbReference>
<dbReference type="EMBL" id="FN648411">
    <property type="protein sequence ID" value="CBJ31061.1"/>
    <property type="molecule type" value="Genomic_DNA"/>
</dbReference>
<dbReference type="InterPro" id="IPR039430">
    <property type="entry name" value="Thymidylate_kin-like_dom"/>
</dbReference>
<dbReference type="GO" id="GO:0005634">
    <property type="term" value="C:nucleus"/>
    <property type="evidence" value="ECO:0007669"/>
    <property type="project" value="TreeGrafter"/>
</dbReference>
<evidence type="ECO:0000256" key="7">
    <source>
        <dbReference type="ARBA" id="ARBA00022741"/>
    </source>
</evidence>
<dbReference type="OMA" id="ANRWECA"/>
<sequence length="228" mass="25383">MASTKDATAGPAKRGAFILFEGVDRCGKTTQANLLVESLKQAGHDACFMRFPDRTTPIGHMINGFLRNTTDIDDRCVHLLFSANRWEAESKIRELLKAGTTVVCDRYAYSGVAFSASKPGLSVRWCKDPDRGLPAPDKILFLDISVEDAMKRGQFGEERYEKEEFQRTVRATFLALMEEDKASGVAWQLIDANREIGSIQDEIQKIGTSVVGEVEGKEIGSLWSRKED</sequence>
<dbReference type="NCBIfam" id="TIGR00041">
    <property type="entry name" value="DTMP_kinase"/>
    <property type="match status" value="1"/>
</dbReference>
<dbReference type="GO" id="GO:0006235">
    <property type="term" value="P:dTTP biosynthetic process"/>
    <property type="evidence" value="ECO:0007669"/>
    <property type="project" value="TreeGrafter"/>
</dbReference>
<dbReference type="InParanoid" id="D7FSC0"/>
<dbReference type="InterPro" id="IPR018095">
    <property type="entry name" value="Thymidylate_kin_CS"/>
</dbReference>
<dbReference type="CDD" id="cd01672">
    <property type="entry name" value="TMPK"/>
    <property type="match status" value="1"/>
</dbReference>
<dbReference type="Gene3D" id="3.40.50.300">
    <property type="entry name" value="P-loop containing nucleotide triphosphate hydrolases"/>
    <property type="match status" value="1"/>
</dbReference>
<keyword evidence="9" id="KW-0067">ATP-binding</keyword>
<comment type="similarity">
    <text evidence="2">Belongs to the thymidylate kinase family.</text>
</comment>
<keyword evidence="12" id="KW-1185">Reference proteome</keyword>
<evidence type="ECO:0000256" key="1">
    <source>
        <dbReference type="ARBA" id="ARBA00004992"/>
    </source>
</evidence>
<keyword evidence="5" id="KW-0808">Transferase</keyword>
<name>D7FSC0_ECTSI</name>
<dbReference type="InterPro" id="IPR027417">
    <property type="entry name" value="P-loop_NTPase"/>
</dbReference>
<dbReference type="OrthoDB" id="425602at2759"/>
<keyword evidence="6" id="KW-0545">Nucleotide biosynthesis</keyword>
<dbReference type="PANTHER" id="PTHR10344:SF1">
    <property type="entry name" value="THYMIDYLATE KINASE"/>
    <property type="match status" value="1"/>
</dbReference>
<accession>D7FSC0</accession>
<protein>
    <recommendedName>
        <fullName evidence="4">Thymidylate kinase</fullName>
        <ecNumber evidence="3">2.7.4.9</ecNumber>
    </recommendedName>
</protein>
<dbReference type="FunCoup" id="D7FSC0">
    <property type="interactions" value="331"/>
</dbReference>
<dbReference type="PANTHER" id="PTHR10344">
    <property type="entry name" value="THYMIDYLATE KINASE"/>
    <property type="match status" value="1"/>
</dbReference>
<evidence type="ECO:0000313" key="12">
    <source>
        <dbReference type="Proteomes" id="UP000002630"/>
    </source>
</evidence>
<dbReference type="eggNOG" id="KOG3327">
    <property type="taxonomic scope" value="Eukaryota"/>
</dbReference>
<dbReference type="GO" id="GO:0005739">
    <property type="term" value="C:mitochondrion"/>
    <property type="evidence" value="ECO:0007669"/>
    <property type="project" value="TreeGrafter"/>
</dbReference>
<evidence type="ECO:0000256" key="4">
    <source>
        <dbReference type="ARBA" id="ARBA00017144"/>
    </source>
</evidence>
<dbReference type="Proteomes" id="UP000002630">
    <property type="component" value="Linkage Group LG08"/>
</dbReference>
<feature type="domain" description="Thymidylate kinase-like" evidence="10">
    <location>
        <begin position="20"/>
        <end position="203"/>
    </location>
</feature>
<keyword evidence="7" id="KW-0547">Nucleotide-binding</keyword>
<dbReference type="PROSITE" id="PS01331">
    <property type="entry name" value="THYMIDYLATE_KINASE"/>
    <property type="match status" value="1"/>
</dbReference>
<dbReference type="EC" id="2.7.4.9" evidence="3"/>
<dbReference type="HAMAP" id="MF_00165">
    <property type="entry name" value="Thymidylate_kinase"/>
    <property type="match status" value="1"/>
</dbReference>
<dbReference type="GO" id="GO:0005829">
    <property type="term" value="C:cytosol"/>
    <property type="evidence" value="ECO:0007669"/>
    <property type="project" value="TreeGrafter"/>
</dbReference>
<evidence type="ECO:0000256" key="9">
    <source>
        <dbReference type="ARBA" id="ARBA00022840"/>
    </source>
</evidence>
<comment type="pathway">
    <text evidence="1">Pyrimidine metabolism; dTTP biosynthesis.</text>
</comment>
<dbReference type="InterPro" id="IPR018094">
    <property type="entry name" value="Thymidylate_kinase"/>
</dbReference>
<keyword evidence="8" id="KW-0418">Kinase</keyword>
<evidence type="ECO:0000256" key="3">
    <source>
        <dbReference type="ARBA" id="ARBA00012980"/>
    </source>
</evidence>
<dbReference type="EMBL" id="FN649733">
    <property type="protein sequence ID" value="CBJ31061.1"/>
    <property type="molecule type" value="Genomic_DNA"/>
</dbReference>
<dbReference type="FunFam" id="3.40.50.300:FF:000679">
    <property type="entry name" value="Thymidylate kinase"/>
    <property type="match status" value="1"/>
</dbReference>
<dbReference type="GO" id="GO:0004798">
    <property type="term" value="F:dTMP kinase activity"/>
    <property type="evidence" value="ECO:0007669"/>
    <property type="project" value="UniProtKB-EC"/>
</dbReference>
<dbReference type="AlphaFoldDB" id="D7FSC0"/>
<proteinExistence type="inferred from homology"/>
<reference evidence="11 12" key="1">
    <citation type="journal article" date="2010" name="Nature">
        <title>The Ectocarpus genome and the independent evolution of multicellularity in brown algae.</title>
        <authorList>
            <person name="Cock J.M."/>
            <person name="Sterck L."/>
            <person name="Rouze P."/>
            <person name="Scornet D."/>
            <person name="Allen A.E."/>
            <person name="Amoutzias G."/>
            <person name="Anthouard V."/>
            <person name="Artiguenave F."/>
            <person name="Aury J.M."/>
            <person name="Badger J.H."/>
            <person name="Beszteri B."/>
            <person name="Billiau K."/>
            <person name="Bonnet E."/>
            <person name="Bothwell J.H."/>
            <person name="Bowler C."/>
            <person name="Boyen C."/>
            <person name="Brownlee C."/>
            <person name="Carrano C.J."/>
            <person name="Charrier B."/>
            <person name="Cho G.Y."/>
            <person name="Coelho S.M."/>
            <person name="Collen J."/>
            <person name="Corre E."/>
            <person name="Da Silva C."/>
            <person name="Delage L."/>
            <person name="Delaroque N."/>
            <person name="Dittami S.M."/>
            <person name="Doulbeau S."/>
            <person name="Elias M."/>
            <person name="Farnham G."/>
            <person name="Gachon C.M."/>
            <person name="Gschloessl B."/>
            <person name="Heesch S."/>
            <person name="Jabbari K."/>
            <person name="Jubin C."/>
            <person name="Kawai H."/>
            <person name="Kimura K."/>
            <person name="Kloareg B."/>
            <person name="Kupper F.C."/>
            <person name="Lang D."/>
            <person name="Le Bail A."/>
            <person name="Leblanc C."/>
            <person name="Lerouge P."/>
            <person name="Lohr M."/>
            <person name="Lopez P.J."/>
            <person name="Martens C."/>
            <person name="Maumus F."/>
            <person name="Michel G."/>
            <person name="Miranda-Saavedra D."/>
            <person name="Morales J."/>
            <person name="Moreau H."/>
            <person name="Motomura T."/>
            <person name="Nagasato C."/>
            <person name="Napoli C.A."/>
            <person name="Nelson D.R."/>
            <person name="Nyvall-Collen P."/>
            <person name="Peters A.F."/>
            <person name="Pommier C."/>
            <person name="Potin P."/>
            <person name="Poulain J."/>
            <person name="Quesneville H."/>
            <person name="Read B."/>
            <person name="Rensing S.A."/>
            <person name="Ritter A."/>
            <person name="Rousvoal S."/>
            <person name="Samanta M."/>
            <person name="Samson G."/>
            <person name="Schroeder D.C."/>
            <person name="Segurens B."/>
            <person name="Strittmatter M."/>
            <person name="Tonon T."/>
            <person name="Tregear J.W."/>
            <person name="Valentin K."/>
            <person name="von Dassow P."/>
            <person name="Yamagishi T."/>
            <person name="Van de Peer Y."/>
            <person name="Wincker P."/>
        </authorList>
    </citation>
    <scope>NUCLEOTIDE SEQUENCE [LARGE SCALE GENOMIC DNA]</scope>
    <source>
        <strain evidence="12">Ec32 / CCAP1310/4</strain>
    </source>
</reference>
<dbReference type="GO" id="GO:0006233">
    <property type="term" value="P:dTDP biosynthetic process"/>
    <property type="evidence" value="ECO:0007669"/>
    <property type="project" value="InterPro"/>
</dbReference>
<dbReference type="Pfam" id="PF02223">
    <property type="entry name" value="Thymidylate_kin"/>
    <property type="match status" value="1"/>
</dbReference>
<evidence type="ECO:0000256" key="2">
    <source>
        <dbReference type="ARBA" id="ARBA00009776"/>
    </source>
</evidence>
<dbReference type="GO" id="GO:0005524">
    <property type="term" value="F:ATP binding"/>
    <property type="evidence" value="ECO:0007669"/>
    <property type="project" value="UniProtKB-KW"/>
</dbReference>
<evidence type="ECO:0000256" key="5">
    <source>
        <dbReference type="ARBA" id="ARBA00022679"/>
    </source>
</evidence>
<evidence type="ECO:0000256" key="8">
    <source>
        <dbReference type="ARBA" id="ARBA00022777"/>
    </source>
</evidence>
<evidence type="ECO:0000313" key="11">
    <source>
        <dbReference type="EMBL" id="CBJ31061.1"/>
    </source>
</evidence>
<evidence type="ECO:0000256" key="6">
    <source>
        <dbReference type="ARBA" id="ARBA00022727"/>
    </source>
</evidence>